<dbReference type="CDD" id="cd17930">
    <property type="entry name" value="DEXHc_cas3"/>
    <property type="match status" value="1"/>
</dbReference>
<keyword evidence="3" id="KW-0479">Metal-binding</keyword>
<evidence type="ECO:0000313" key="12">
    <source>
        <dbReference type="Proteomes" id="UP001595462"/>
    </source>
</evidence>
<accession>A0ABV7ENP3</accession>
<evidence type="ECO:0000256" key="2">
    <source>
        <dbReference type="ARBA" id="ARBA00009046"/>
    </source>
</evidence>
<name>A0ABV7ENP3_9GAMM</name>
<dbReference type="InterPro" id="IPR027417">
    <property type="entry name" value="P-loop_NTPase"/>
</dbReference>
<dbReference type="InterPro" id="IPR006483">
    <property type="entry name" value="CRISPR-assoc_Cas3_HD"/>
</dbReference>
<evidence type="ECO:0000256" key="8">
    <source>
        <dbReference type="ARBA" id="ARBA00023118"/>
    </source>
</evidence>
<comment type="similarity">
    <text evidence="2">In the central section; belongs to the CRISPR-associated helicase Cas3 family.</text>
</comment>
<dbReference type="Gene3D" id="1.10.3210.30">
    <property type="match status" value="1"/>
</dbReference>
<dbReference type="SMART" id="SM00487">
    <property type="entry name" value="DEXDc"/>
    <property type="match status" value="1"/>
</dbReference>
<comment type="similarity">
    <text evidence="1">In the N-terminal section; belongs to the CRISPR-associated nuclease Cas3-HD family.</text>
</comment>
<evidence type="ECO:0000256" key="4">
    <source>
        <dbReference type="ARBA" id="ARBA00022741"/>
    </source>
</evidence>
<evidence type="ECO:0000256" key="6">
    <source>
        <dbReference type="ARBA" id="ARBA00022806"/>
    </source>
</evidence>
<proteinExistence type="inferred from homology"/>
<evidence type="ECO:0000256" key="1">
    <source>
        <dbReference type="ARBA" id="ARBA00006847"/>
    </source>
</evidence>
<dbReference type="InterPro" id="IPR011545">
    <property type="entry name" value="DEAD/DEAH_box_helicase_dom"/>
</dbReference>
<dbReference type="InterPro" id="IPR054712">
    <property type="entry name" value="Cas3-like_dom"/>
</dbReference>
<dbReference type="InterPro" id="IPR038257">
    <property type="entry name" value="CRISPR-assoc_Cas3_HD_sf"/>
</dbReference>
<evidence type="ECO:0000256" key="3">
    <source>
        <dbReference type="ARBA" id="ARBA00022723"/>
    </source>
</evidence>
<dbReference type="PROSITE" id="PS51643">
    <property type="entry name" value="HD_CAS3"/>
    <property type="match status" value="1"/>
</dbReference>
<evidence type="ECO:0000313" key="11">
    <source>
        <dbReference type="EMBL" id="MFC3102990.1"/>
    </source>
</evidence>
<dbReference type="NCBIfam" id="TIGR01596">
    <property type="entry name" value="cas3_HD"/>
    <property type="match status" value="1"/>
</dbReference>
<dbReference type="Pfam" id="PF22590">
    <property type="entry name" value="Cas3-like_C_2"/>
    <property type="match status" value="1"/>
</dbReference>
<keyword evidence="11" id="KW-0255">Endonuclease</keyword>
<dbReference type="InterPro" id="IPR014001">
    <property type="entry name" value="Helicase_ATP-bd"/>
</dbReference>
<dbReference type="Pfam" id="PF00270">
    <property type="entry name" value="DEAD"/>
    <property type="match status" value="1"/>
</dbReference>
<keyword evidence="6" id="KW-0347">Helicase</keyword>
<dbReference type="GO" id="GO:0004519">
    <property type="term" value="F:endonuclease activity"/>
    <property type="evidence" value="ECO:0007669"/>
    <property type="project" value="UniProtKB-KW"/>
</dbReference>
<feature type="domain" description="Helicase ATP-binding" evidence="9">
    <location>
        <begin position="226"/>
        <end position="401"/>
    </location>
</feature>
<keyword evidence="8" id="KW-0051">Antiviral defense</keyword>
<reference evidence="12" key="1">
    <citation type="journal article" date="2019" name="Int. J. Syst. Evol. Microbiol.">
        <title>The Global Catalogue of Microorganisms (GCM) 10K type strain sequencing project: providing services to taxonomists for standard genome sequencing and annotation.</title>
        <authorList>
            <consortium name="The Broad Institute Genomics Platform"/>
            <consortium name="The Broad Institute Genome Sequencing Center for Infectious Disease"/>
            <person name="Wu L."/>
            <person name="Ma J."/>
        </authorList>
    </citation>
    <scope>NUCLEOTIDE SEQUENCE [LARGE SCALE GENOMIC DNA]</scope>
    <source>
        <strain evidence="12">KCTC 52640</strain>
    </source>
</reference>
<keyword evidence="5" id="KW-0378">Hydrolase</keyword>
<keyword evidence="11" id="KW-0540">Nuclease</keyword>
<dbReference type="Gene3D" id="3.40.50.300">
    <property type="entry name" value="P-loop containing nucleotide triphosphate hydrolases"/>
    <property type="match status" value="2"/>
</dbReference>
<keyword evidence="4" id="KW-0547">Nucleotide-binding</keyword>
<evidence type="ECO:0000259" key="10">
    <source>
        <dbReference type="PROSITE" id="PS51643"/>
    </source>
</evidence>
<sequence length="743" mass="82091">MRYAHSTEREDQSDWQTLSDHAHSVAVMAAQRASRFDCASFAEVLGLLHDLGKYSDAFQARLTGSKQAVDHATAGAVEAQRHYGKNLGTLLAYAIAGHHAGLANGRTPGARRPLADRLVADIEPLDPSWAREITLPELAAPPLKMIRKRAFFQYAFFCRMLFSSLVDADFIETEQFYARVDSNPLNRGGRPALNALRDELDRYLAQLTGTGPVNKRRRQILEHARKQASLSPGHFSLTVPTGGGKTLTSLAFALDHAATHGLDRVIYVIPFTSIVEQNAAVFRKALGAYGPDAVLEHHGSFDSQTVESLKEAGAKTIDKLRRDSENWDAPVIVTTAVQFYESLFAAKTSRCRKLHNIANSVVVLDEAQTLPLGLLRPSLAALDELRLNYRTSVVYCTATQPALSDSHGGALPEALHDVRELAPSPGTLFESFKRVQVRHVGPLTDTEVIDQLAHNEQVLCIVNNRRHARFLFDAIAEQPGARHLTTAMYAIHRRAVLDDIRTRLQSGKPCRVIATSLIEAGVDVDFPRVLRAEAGLDSIAQAAGRCNREGKRACSDSEVLVFGTANEDWAPPPELKAFAQVMGEILRNNPGADPLSPDIMQRYFEMLYWQQGAMGLDKHAILSSLSNAQIDSLPFEQIETDYRLIENTQRAIIIPREQAAKDALRALAFADKVGGIARRLQFFTVQVPRQGFCALEQAGALTTIRPEEFGDEFVVLANRDLYNENSGLNWDNPSFMRAESLIF</sequence>
<comment type="caution">
    <text evidence="11">The sequence shown here is derived from an EMBL/GenBank/DDBJ whole genome shotgun (WGS) entry which is preliminary data.</text>
</comment>
<dbReference type="RefSeq" id="WP_380686577.1">
    <property type="nucleotide sequence ID" value="NZ_JBHRSS010000003.1"/>
</dbReference>
<gene>
    <name evidence="11" type="ORF">ACFOSU_03715</name>
</gene>
<protein>
    <submittedName>
        <fullName evidence="11">CRISPR-associated endonuclease Cas3</fullName>
    </submittedName>
</protein>
<dbReference type="SUPFAM" id="SSF109604">
    <property type="entry name" value="HD-domain/PDEase-like"/>
    <property type="match status" value="1"/>
</dbReference>
<keyword evidence="7" id="KW-0067">ATP-binding</keyword>
<dbReference type="PROSITE" id="PS51192">
    <property type="entry name" value="HELICASE_ATP_BIND_1"/>
    <property type="match status" value="1"/>
</dbReference>
<dbReference type="SUPFAM" id="SSF52540">
    <property type="entry name" value="P-loop containing nucleoside triphosphate hydrolases"/>
    <property type="match status" value="1"/>
</dbReference>
<evidence type="ECO:0000256" key="7">
    <source>
        <dbReference type="ARBA" id="ARBA00022840"/>
    </source>
</evidence>
<dbReference type="CDD" id="cd09641">
    <property type="entry name" value="Cas3''_I"/>
    <property type="match status" value="1"/>
</dbReference>
<feature type="domain" description="HD Cas3-type" evidence="10">
    <location>
        <begin position="11"/>
        <end position="171"/>
    </location>
</feature>
<dbReference type="Proteomes" id="UP001595462">
    <property type="component" value="Unassembled WGS sequence"/>
</dbReference>
<dbReference type="EMBL" id="JBHRSS010000003">
    <property type="protein sequence ID" value="MFC3102990.1"/>
    <property type="molecule type" value="Genomic_DNA"/>
</dbReference>
<keyword evidence="12" id="KW-1185">Reference proteome</keyword>
<evidence type="ECO:0000259" key="9">
    <source>
        <dbReference type="PROSITE" id="PS51192"/>
    </source>
</evidence>
<organism evidence="11 12">
    <name type="scientific">Salinisphaera aquimarina</name>
    <dbReference type="NCBI Taxonomy" id="2094031"/>
    <lineage>
        <taxon>Bacteria</taxon>
        <taxon>Pseudomonadati</taxon>
        <taxon>Pseudomonadota</taxon>
        <taxon>Gammaproteobacteria</taxon>
        <taxon>Salinisphaerales</taxon>
        <taxon>Salinisphaeraceae</taxon>
        <taxon>Salinisphaera</taxon>
    </lineage>
</organism>
<evidence type="ECO:0000256" key="5">
    <source>
        <dbReference type="ARBA" id="ARBA00022801"/>
    </source>
</evidence>